<reference evidence="2" key="1">
    <citation type="submission" date="2017-10" db="EMBL/GenBank/DDBJ databases">
        <title>Rapid genome shrinkage in a self-fertile nematode reveals novel sperm competition proteins.</title>
        <authorList>
            <person name="Yin D."/>
            <person name="Schwarz E.M."/>
            <person name="Thomas C.G."/>
            <person name="Felde R.L."/>
            <person name="Korf I.F."/>
            <person name="Cutter A.D."/>
            <person name="Schartner C.M."/>
            <person name="Ralston E.J."/>
            <person name="Meyer B.J."/>
            <person name="Haag E.S."/>
        </authorList>
    </citation>
    <scope>NUCLEOTIDE SEQUENCE [LARGE SCALE GENOMIC DNA]</scope>
    <source>
        <strain evidence="2">JU1422</strain>
    </source>
</reference>
<sequence>MKLLEFPVLVQQMIFEEMTNAVLLLLSFGSFNVKEMIKLTQRKRLNNLGSMVFCTGSPNEEVYISNIIYNQGKPVREIQEPILGIAGGYMKVEKDWFQVKMCGELIYFQISDIYRPILCYSNCNKEILIKCLHRCLHDFFGGEIEYQWWTHANKIVFPEVEDLTICIKANSPKAFWGALPQNISIKHFEGYDLMMDPLKRSDFYKIECLRLHVFGSVVEDVLRNIEGRQADITCSVGFNYSKLGNFLKRWKLGKARHKLEYFKVQIQDNMDRNGIPKVDILNYARCKKLDDSRYGPSHSIPFACGSHYPTPTTPSFWSHDYVVRESDKRVANVRIEDFCFIFGVWEMAETEFLKMAAKEVFFGDLLQIPPVPEKGSDGLPCKIDHVFESPLWKNLVQYEELEILMRRENDPEYAERLKKWRVGEYTEEDNIFE</sequence>
<comment type="caution">
    <text evidence="1">The sequence shown here is derived from an EMBL/GenBank/DDBJ whole genome shotgun (WGS) entry which is preliminary data.</text>
</comment>
<dbReference type="AlphaFoldDB" id="A0A2G5UI78"/>
<evidence type="ECO:0008006" key="3">
    <source>
        <dbReference type="Google" id="ProtNLM"/>
    </source>
</evidence>
<evidence type="ECO:0000313" key="1">
    <source>
        <dbReference type="EMBL" id="PIC39255.1"/>
    </source>
</evidence>
<dbReference type="OrthoDB" id="432234at2759"/>
<gene>
    <name evidence="1" type="primary">Cnig_chr_III.g10998</name>
    <name evidence="1" type="ORF">B9Z55_010998</name>
</gene>
<protein>
    <recommendedName>
        <fullName evidence="3">F-box domain-containing protein</fullName>
    </recommendedName>
</protein>
<dbReference type="EMBL" id="PDUG01000003">
    <property type="protein sequence ID" value="PIC39255.1"/>
    <property type="molecule type" value="Genomic_DNA"/>
</dbReference>
<keyword evidence="2" id="KW-1185">Reference proteome</keyword>
<evidence type="ECO:0000313" key="2">
    <source>
        <dbReference type="Proteomes" id="UP000230233"/>
    </source>
</evidence>
<proteinExistence type="predicted"/>
<dbReference type="PANTHER" id="PTHR21503:SF8">
    <property type="entry name" value="F-BOX ASSOCIATED DOMAIN-CONTAINING PROTEIN-RELATED"/>
    <property type="match status" value="1"/>
</dbReference>
<accession>A0A2G5UI78</accession>
<dbReference type="PANTHER" id="PTHR21503">
    <property type="entry name" value="F-BOX-CONTAINING HYPOTHETICAL PROTEIN C.ELEGANS"/>
    <property type="match status" value="1"/>
</dbReference>
<organism evidence="1 2">
    <name type="scientific">Caenorhabditis nigoni</name>
    <dbReference type="NCBI Taxonomy" id="1611254"/>
    <lineage>
        <taxon>Eukaryota</taxon>
        <taxon>Metazoa</taxon>
        <taxon>Ecdysozoa</taxon>
        <taxon>Nematoda</taxon>
        <taxon>Chromadorea</taxon>
        <taxon>Rhabditida</taxon>
        <taxon>Rhabditina</taxon>
        <taxon>Rhabditomorpha</taxon>
        <taxon>Rhabditoidea</taxon>
        <taxon>Rhabditidae</taxon>
        <taxon>Peloderinae</taxon>
        <taxon>Caenorhabditis</taxon>
    </lineage>
</organism>
<dbReference type="Proteomes" id="UP000230233">
    <property type="component" value="Chromosome III"/>
</dbReference>
<name>A0A2G5UI78_9PELO</name>